<dbReference type="Pfam" id="PF02653">
    <property type="entry name" value="BPD_transp_2"/>
    <property type="match status" value="1"/>
</dbReference>
<accession>A0A150QVP8</accession>
<feature type="transmembrane region" description="Helical" evidence="6">
    <location>
        <begin position="241"/>
        <end position="260"/>
    </location>
</feature>
<dbReference type="GO" id="GO:0005886">
    <property type="term" value="C:plasma membrane"/>
    <property type="evidence" value="ECO:0007669"/>
    <property type="project" value="UniProtKB-SubCell"/>
</dbReference>
<evidence type="ECO:0000313" key="7">
    <source>
        <dbReference type="EMBL" id="KYF72089.1"/>
    </source>
</evidence>
<dbReference type="Proteomes" id="UP000075260">
    <property type="component" value="Unassembled WGS sequence"/>
</dbReference>
<dbReference type="CDD" id="cd06579">
    <property type="entry name" value="TM_PBP1_transp_AraH_like"/>
    <property type="match status" value="1"/>
</dbReference>
<gene>
    <name evidence="7" type="ORF">BE15_08120</name>
</gene>
<feature type="transmembrane region" description="Helical" evidence="6">
    <location>
        <begin position="38"/>
        <end position="65"/>
    </location>
</feature>
<evidence type="ECO:0000313" key="8">
    <source>
        <dbReference type="Proteomes" id="UP000075260"/>
    </source>
</evidence>
<evidence type="ECO:0000256" key="5">
    <source>
        <dbReference type="ARBA" id="ARBA00023136"/>
    </source>
</evidence>
<feature type="transmembrane region" description="Helical" evidence="6">
    <location>
        <begin position="267"/>
        <end position="287"/>
    </location>
</feature>
<dbReference type="InterPro" id="IPR001851">
    <property type="entry name" value="ABC_transp_permease"/>
</dbReference>
<comment type="caution">
    <text evidence="7">The sequence shown here is derived from an EMBL/GenBank/DDBJ whole genome shotgun (WGS) entry which is preliminary data.</text>
</comment>
<keyword evidence="4 6" id="KW-1133">Transmembrane helix</keyword>
<dbReference type="GO" id="GO:0022857">
    <property type="term" value="F:transmembrane transporter activity"/>
    <property type="evidence" value="ECO:0007669"/>
    <property type="project" value="InterPro"/>
</dbReference>
<dbReference type="EMBL" id="JEMA01000291">
    <property type="protein sequence ID" value="KYF72089.1"/>
    <property type="molecule type" value="Genomic_DNA"/>
</dbReference>
<keyword evidence="2" id="KW-1003">Cell membrane</keyword>
<reference evidence="7 8" key="1">
    <citation type="submission" date="2014-02" db="EMBL/GenBank/DDBJ databases">
        <title>The small core and large imbalanced accessory genome model reveals a collaborative survival strategy of Sorangium cellulosum strains in nature.</title>
        <authorList>
            <person name="Han K."/>
            <person name="Peng R."/>
            <person name="Blom J."/>
            <person name="Li Y.-Z."/>
        </authorList>
    </citation>
    <scope>NUCLEOTIDE SEQUENCE [LARGE SCALE GENOMIC DNA]</scope>
    <source>
        <strain evidence="7 8">So0008-312</strain>
    </source>
</reference>
<evidence type="ECO:0000256" key="2">
    <source>
        <dbReference type="ARBA" id="ARBA00022475"/>
    </source>
</evidence>
<keyword evidence="5 6" id="KW-0472">Membrane</keyword>
<dbReference type="OrthoDB" id="192433at2"/>
<evidence type="ECO:0000256" key="6">
    <source>
        <dbReference type="SAM" id="Phobius"/>
    </source>
</evidence>
<name>A0A150QVP8_SORCE</name>
<dbReference type="RefSeq" id="WP_061606561.1">
    <property type="nucleotide sequence ID" value="NZ_CP162579.1"/>
</dbReference>
<protein>
    <recommendedName>
        <fullName evidence="9">Sugar ABC transporter permease</fullName>
    </recommendedName>
</protein>
<proteinExistence type="predicted"/>
<feature type="transmembrane region" description="Helical" evidence="6">
    <location>
        <begin position="168"/>
        <end position="192"/>
    </location>
</feature>
<organism evidence="7 8">
    <name type="scientific">Sorangium cellulosum</name>
    <name type="common">Polyangium cellulosum</name>
    <dbReference type="NCBI Taxonomy" id="56"/>
    <lineage>
        <taxon>Bacteria</taxon>
        <taxon>Pseudomonadati</taxon>
        <taxon>Myxococcota</taxon>
        <taxon>Polyangia</taxon>
        <taxon>Polyangiales</taxon>
        <taxon>Polyangiaceae</taxon>
        <taxon>Sorangium</taxon>
    </lineage>
</organism>
<dbReference type="PANTHER" id="PTHR32196">
    <property type="entry name" value="ABC TRANSPORTER PERMEASE PROTEIN YPHD-RELATED-RELATED"/>
    <property type="match status" value="1"/>
</dbReference>
<feature type="transmembrane region" description="Helical" evidence="6">
    <location>
        <begin position="213"/>
        <end position="235"/>
    </location>
</feature>
<sequence>MRRELGMTIALFVMCLGLYLSNPDFLGQSNSINTLRQISMLGIFSIGIGFVIITGGIDLSIGSVIGLTGVLIAKLSSSQAGGLGYSLWIGIPAALGVALLIGLGQGLLITRLKLQPFIVTLGGMLFLRGVSQTIAEGGTLSLGGSPLLRLANGGLLDVGGDALVPYPFLIFLAVIGLSTYALHFTVFGRYVYAIGGNRDAAEYSGISVKRVETSTYVISAGLGGVAGVCYASYIGQMSQQVGIAYEMYAIAAAVLGGCSLRGGEGTVLGVIIGAAVMRVIDNGINMFQLPYEDADSIRRIWRLDPNWTFIIIGAVILVAVILDQIVHMVQEKRRTRRASAGAAESAPSLQAAAAFSAAESPVARAPDRENV</sequence>
<feature type="transmembrane region" description="Helical" evidence="6">
    <location>
        <begin position="116"/>
        <end position="135"/>
    </location>
</feature>
<evidence type="ECO:0008006" key="9">
    <source>
        <dbReference type="Google" id="ProtNLM"/>
    </source>
</evidence>
<keyword evidence="3 6" id="KW-0812">Transmembrane</keyword>
<evidence type="ECO:0000256" key="1">
    <source>
        <dbReference type="ARBA" id="ARBA00004651"/>
    </source>
</evidence>
<evidence type="ECO:0000256" key="4">
    <source>
        <dbReference type="ARBA" id="ARBA00022989"/>
    </source>
</evidence>
<evidence type="ECO:0000256" key="3">
    <source>
        <dbReference type="ARBA" id="ARBA00022692"/>
    </source>
</evidence>
<dbReference type="PANTHER" id="PTHR32196:SF15">
    <property type="entry name" value="SUGAR ABC TRANSPORTER PERMEASE PROTEIN"/>
    <property type="match status" value="1"/>
</dbReference>
<feature type="transmembrane region" description="Helical" evidence="6">
    <location>
        <begin position="307"/>
        <end position="326"/>
    </location>
</feature>
<comment type="subcellular location">
    <subcellularLocation>
        <location evidence="1">Cell membrane</location>
        <topology evidence="1">Multi-pass membrane protein</topology>
    </subcellularLocation>
</comment>
<feature type="transmembrane region" description="Helical" evidence="6">
    <location>
        <begin position="85"/>
        <end position="104"/>
    </location>
</feature>
<dbReference type="AlphaFoldDB" id="A0A150QVP8"/>